<dbReference type="InterPro" id="IPR000209">
    <property type="entry name" value="Peptidase_S8/S53_dom"/>
</dbReference>
<dbReference type="InterPro" id="IPR015500">
    <property type="entry name" value="Peptidase_S8_subtilisin-rel"/>
</dbReference>
<name>L9X4V7_9EURY</name>
<organism evidence="8 9">
    <name type="scientific">Natronococcus amylolyticus DSM 10524</name>
    <dbReference type="NCBI Taxonomy" id="1227497"/>
    <lineage>
        <taxon>Archaea</taxon>
        <taxon>Methanobacteriati</taxon>
        <taxon>Methanobacteriota</taxon>
        <taxon>Stenosarchaea group</taxon>
        <taxon>Halobacteria</taxon>
        <taxon>Halobacteriales</taxon>
        <taxon>Natrialbaceae</taxon>
        <taxon>Natronococcus</taxon>
    </lineage>
</organism>
<dbReference type="PROSITE" id="PS00138">
    <property type="entry name" value="SUBTILASE_SER"/>
    <property type="match status" value="1"/>
</dbReference>
<evidence type="ECO:0000256" key="3">
    <source>
        <dbReference type="ARBA" id="ARBA00022801"/>
    </source>
</evidence>
<keyword evidence="9" id="KW-1185">Reference proteome</keyword>
<keyword evidence="3 5" id="KW-0378">Hydrolase</keyword>
<evidence type="ECO:0000313" key="9">
    <source>
        <dbReference type="Proteomes" id="UP000011688"/>
    </source>
</evidence>
<dbReference type="PROSITE" id="PS51318">
    <property type="entry name" value="TAT"/>
    <property type="match status" value="1"/>
</dbReference>
<evidence type="ECO:0000256" key="2">
    <source>
        <dbReference type="ARBA" id="ARBA00022670"/>
    </source>
</evidence>
<dbReference type="GO" id="GO:0006508">
    <property type="term" value="P:proteolysis"/>
    <property type="evidence" value="ECO:0007669"/>
    <property type="project" value="UniProtKB-KW"/>
</dbReference>
<evidence type="ECO:0000256" key="6">
    <source>
        <dbReference type="RuleBase" id="RU003355"/>
    </source>
</evidence>
<evidence type="ECO:0000313" key="8">
    <source>
        <dbReference type="EMBL" id="ELY56819.1"/>
    </source>
</evidence>
<dbReference type="GO" id="GO:0004252">
    <property type="term" value="F:serine-type endopeptidase activity"/>
    <property type="evidence" value="ECO:0007669"/>
    <property type="project" value="UniProtKB-UniRule"/>
</dbReference>
<feature type="active site" description="Charge relay system" evidence="5">
    <location>
        <position position="146"/>
    </location>
</feature>
<feature type="active site" description="Charge relay system" evidence="5">
    <location>
        <position position="193"/>
    </location>
</feature>
<dbReference type="PROSITE" id="PS51892">
    <property type="entry name" value="SUBTILASE"/>
    <property type="match status" value="1"/>
</dbReference>
<dbReference type="Gene3D" id="3.40.50.200">
    <property type="entry name" value="Peptidase S8/S53 domain"/>
    <property type="match status" value="1"/>
</dbReference>
<dbReference type="Proteomes" id="UP000011688">
    <property type="component" value="Unassembled WGS sequence"/>
</dbReference>
<dbReference type="eggNOG" id="arCOG00702">
    <property type="taxonomic scope" value="Archaea"/>
</dbReference>
<dbReference type="PRINTS" id="PR00723">
    <property type="entry name" value="SUBTILISIN"/>
</dbReference>
<keyword evidence="2 5" id="KW-0645">Protease</keyword>
<dbReference type="InterPro" id="IPR022398">
    <property type="entry name" value="Peptidase_S8_His-AS"/>
</dbReference>
<dbReference type="STRING" id="1227497.C491_12470"/>
<dbReference type="Pfam" id="PF00082">
    <property type="entry name" value="Peptidase_S8"/>
    <property type="match status" value="1"/>
</dbReference>
<comment type="similarity">
    <text evidence="1 5 6">Belongs to the peptidase S8 family.</text>
</comment>
<dbReference type="OrthoDB" id="27270at2157"/>
<evidence type="ECO:0000256" key="1">
    <source>
        <dbReference type="ARBA" id="ARBA00011073"/>
    </source>
</evidence>
<evidence type="ECO:0000256" key="5">
    <source>
        <dbReference type="PROSITE-ProRule" id="PRU01240"/>
    </source>
</evidence>
<dbReference type="PROSITE" id="PS00137">
    <property type="entry name" value="SUBTILASE_HIS"/>
    <property type="match status" value="1"/>
</dbReference>
<sequence>MPPTQHSTVSNRRQVLRLVGAAGAGAVALSGSAAATLAEGLETDTDDLQETLVVFEDVDDVDRLAELDLAEGFYGYETLPIGYSLLSGDQLETVAGWDEVRRVSPNVELDWEHDDARPDTRARDVQEGEDLETPYTGENVHAAVIDTGIDGAHPDLEENLEANWQWVGNPLDESGDEDVWVDLGLTNSDDVGHGTHCSGSIGADGSESDGEYRGMAPDVTLTSYSTNASVTLLKATSAYDHLLALQEDGEHEIHLASNSYGAGPGEFDPWDPLNVATWYAYEADVLVAFSAGNDGPENDTLGQRKQAPYVMNVAATHADQSVTDFSSRGDVEGNHDRETAFENVADFYSGVPEDEIDGPLGLHRPSVAAKGADVMSTLNPAQPLWALEDDDELWYGLLSGTSMACPVAVGCAALALDAYLEHHGEVPDPIDVISTLEATADLAATDELEDANGTADYTTTNAGAGYVDALAAAQRVEDGDLATFDEIELAGGE</sequence>
<dbReference type="InterPro" id="IPR050131">
    <property type="entry name" value="Peptidase_S8_subtilisin-like"/>
</dbReference>
<reference evidence="8 9" key="1">
    <citation type="journal article" date="2014" name="PLoS Genet.">
        <title>Phylogenetically driven sequencing of extremely halophilic archaea reveals strategies for static and dynamic osmo-response.</title>
        <authorList>
            <person name="Becker E.A."/>
            <person name="Seitzer P.M."/>
            <person name="Tritt A."/>
            <person name="Larsen D."/>
            <person name="Krusor M."/>
            <person name="Yao A.I."/>
            <person name="Wu D."/>
            <person name="Madern D."/>
            <person name="Eisen J.A."/>
            <person name="Darling A.E."/>
            <person name="Facciotti M.T."/>
        </authorList>
    </citation>
    <scope>NUCLEOTIDE SEQUENCE [LARGE SCALE GENOMIC DNA]</scope>
    <source>
        <strain evidence="8 9">DSM 10524</strain>
    </source>
</reference>
<dbReference type="PROSITE" id="PS00136">
    <property type="entry name" value="SUBTILASE_ASP"/>
    <property type="match status" value="1"/>
</dbReference>
<evidence type="ECO:0000256" key="4">
    <source>
        <dbReference type="ARBA" id="ARBA00022825"/>
    </source>
</evidence>
<feature type="domain" description="Peptidase S8/S53" evidence="7">
    <location>
        <begin position="137"/>
        <end position="440"/>
    </location>
</feature>
<dbReference type="InterPro" id="IPR036852">
    <property type="entry name" value="Peptidase_S8/S53_dom_sf"/>
</dbReference>
<keyword evidence="4 5" id="KW-0720">Serine protease</keyword>
<proteinExistence type="inferred from homology"/>
<dbReference type="SUPFAM" id="SSF52743">
    <property type="entry name" value="Subtilisin-like"/>
    <property type="match status" value="1"/>
</dbReference>
<dbReference type="AlphaFoldDB" id="L9X4V7"/>
<dbReference type="RefSeq" id="WP_005556687.1">
    <property type="nucleotide sequence ID" value="NZ_AOIB01000026.1"/>
</dbReference>
<evidence type="ECO:0000259" key="7">
    <source>
        <dbReference type="Pfam" id="PF00082"/>
    </source>
</evidence>
<dbReference type="InterPro" id="IPR006311">
    <property type="entry name" value="TAT_signal"/>
</dbReference>
<feature type="active site" description="Charge relay system" evidence="5">
    <location>
        <position position="402"/>
    </location>
</feature>
<dbReference type="PANTHER" id="PTHR43806:SF11">
    <property type="entry name" value="CEREVISIN-RELATED"/>
    <property type="match status" value="1"/>
</dbReference>
<dbReference type="EMBL" id="AOIB01000026">
    <property type="protein sequence ID" value="ELY56819.1"/>
    <property type="molecule type" value="Genomic_DNA"/>
</dbReference>
<dbReference type="PANTHER" id="PTHR43806">
    <property type="entry name" value="PEPTIDASE S8"/>
    <property type="match status" value="1"/>
</dbReference>
<accession>L9X4V7</accession>
<dbReference type="InterPro" id="IPR023828">
    <property type="entry name" value="Peptidase_S8_Ser-AS"/>
</dbReference>
<comment type="caution">
    <text evidence="8">The sequence shown here is derived from an EMBL/GenBank/DDBJ whole genome shotgun (WGS) entry which is preliminary data.</text>
</comment>
<protein>
    <submittedName>
        <fullName evidence="8">Peptidase S8/S53 subtilisin kexin sedolisin</fullName>
    </submittedName>
</protein>
<gene>
    <name evidence="8" type="ORF">C491_12470</name>
</gene>
<dbReference type="InterPro" id="IPR023827">
    <property type="entry name" value="Peptidase_S8_Asp-AS"/>
</dbReference>